<name>A0A1A9VXH8_GLOAU</name>
<sequence length="119" mass="13702">MGNRDQQYKESCTILWKTCIGYNPTALYLRGSGYYETPHLNEIITEECYRQTTNAFELVVNLLPLPFLSKASALTTKSENRFFHKRPERPVVALTVNLYSASNVENIVFVSIKSKPFKF</sequence>
<dbReference type="VEuPathDB" id="VectorBase:GAUT050755"/>
<dbReference type="AlphaFoldDB" id="A0A1A9VXH8"/>
<proteinExistence type="predicted"/>
<reference evidence="1" key="1">
    <citation type="submission" date="2020-05" db="UniProtKB">
        <authorList>
            <consortium name="EnsemblMetazoa"/>
        </authorList>
    </citation>
    <scope>IDENTIFICATION</scope>
    <source>
        <strain evidence="1">TTRI</strain>
    </source>
</reference>
<evidence type="ECO:0000313" key="1">
    <source>
        <dbReference type="EnsemblMetazoa" id="GAUT050755-PA"/>
    </source>
</evidence>
<dbReference type="EnsemblMetazoa" id="GAUT050755-RA">
    <property type="protein sequence ID" value="GAUT050755-PA"/>
    <property type="gene ID" value="GAUT050755"/>
</dbReference>
<keyword evidence="2" id="KW-1185">Reference proteome</keyword>
<protein>
    <submittedName>
        <fullName evidence="1">Uncharacterized protein</fullName>
    </submittedName>
</protein>
<accession>A0A1A9VXH8</accession>
<dbReference type="Proteomes" id="UP000078200">
    <property type="component" value="Unassembled WGS sequence"/>
</dbReference>
<organism evidence="1 2">
    <name type="scientific">Glossina austeni</name>
    <name type="common">Savannah tsetse fly</name>
    <dbReference type="NCBI Taxonomy" id="7395"/>
    <lineage>
        <taxon>Eukaryota</taxon>
        <taxon>Metazoa</taxon>
        <taxon>Ecdysozoa</taxon>
        <taxon>Arthropoda</taxon>
        <taxon>Hexapoda</taxon>
        <taxon>Insecta</taxon>
        <taxon>Pterygota</taxon>
        <taxon>Neoptera</taxon>
        <taxon>Endopterygota</taxon>
        <taxon>Diptera</taxon>
        <taxon>Brachycera</taxon>
        <taxon>Muscomorpha</taxon>
        <taxon>Hippoboscoidea</taxon>
        <taxon>Glossinidae</taxon>
        <taxon>Glossina</taxon>
    </lineage>
</organism>
<evidence type="ECO:0000313" key="2">
    <source>
        <dbReference type="Proteomes" id="UP000078200"/>
    </source>
</evidence>